<keyword evidence="1" id="KW-0472">Membrane</keyword>
<feature type="transmembrane region" description="Helical" evidence="1">
    <location>
        <begin position="15"/>
        <end position="42"/>
    </location>
</feature>
<organism evidence="2 3">
    <name type="scientific">Mycena metata</name>
    <dbReference type="NCBI Taxonomy" id="1033252"/>
    <lineage>
        <taxon>Eukaryota</taxon>
        <taxon>Fungi</taxon>
        <taxon>Dikarya</taxon>
        <taxon>Basidiomycota</taxon>
        <taxon>Agaricomycotina</taxon>
        <taxon>Agaricomycetes</taxon>
        <taxon>Agaricomycetidae</taxon>
        <taxon>Agaricales</taxon>
        <taxon>Marasmiineae</taxon>
        <taxon>Mycenaceae</taxon>
        <taxon>Mycena</taxon>
    </lineage>
</organism>
<feature type="transmembrane region" description="Helical" evidence="1">
    <location>
        <begin position="221"/>
        <end position="246"/>
    </location>
</feature>
<evidence type="ECO:0000313" key="2">
    <source>
        <dbReference type="EMBL" id="KAJ7717979.1"/>
    </source>
</evidence>
<dbReference type="EMBL" id="JARKIB010000270">
    <property type="protein sequence ID" value="KAJ7717979.1"/>
    <property type="molecule type" value="Genomic_DNA"/>
</dbReference>
<protein>
    <submittedName>
        <fullName evidence="2">Uncharacterized protein</fullName>
    </submittedName>
</protein>
<evidence type="ECO:0000313" key="3">
    <source>
        <dbReference type="Proteomes" id="UP001215598"/>
    </source>
</evidence>
<dbReference type="Proteomes" id="UP001215598">
    <property type="component" value="Unassembled WGS sequence"/>
</dbReference>
<keyword evidence="1" id="KW-0812">Transmembrane</keyword>
<feature type="transmembrane region" description="Helical" evidence="1">
    <location>
        <begin position="188"/>
        <end position="209"/>
    </location>
</feature>
<name>A0AAD7HE19_9AGAR</name>
<proteinExistence type="predicted"/>
<dbReference type="AlphaFoldDB" id="A0AAD7HE19"/>
<sequence>MLPTYLPSLAGPSLLTVNMCTVVLESLFYGILLVCVCATLYLRFARHKKITGDRTPIWRTRRVWWNPVVIPTVAIFATCSAHWILTVVDFFEAFRSRDNAVALLFYSNGSRSTQVARSVLSELAVLIGDAVIIYRLWLIGNRNIYIVLIPVICWVGVLVCGTAVAVLFSQSNLEQDPFRTSAGNWVTGNWVLTAVTNLYCTALIAWKVWRTNRVMEGLGNGVLMHALAILIESAGLWAAWTIFFAVSYQTHLTLRPIVTDLKATTVGLVNIFIHLRVEFGWSSTRESDAAASGGVMTSTASIFALSLPLTDSYYLEGISSNPQTVGK</sequence>
<keyword evidence="3" id="KW-1185">Reference proteome</keyword>
<feature type="transmembrane region" description="Helical" evidence="1">
    <location>
        <begin position="144"/>
        <end position="168"/>
    </location>
</feature>
<gene>
    <name evidence="2" type="ORF">B0H16DRAFT_433264</name>
</gene>
<accession>A0AAD7HE19</accession>
<feature type="transmembrane region" description="Helical" evidence="1">
    <location>
        <begin position="63"/>
        <end position="85"/>
    </location>
</feature>
<comment type="caution">
    <text evidence="2">The sequence shown here is derived from an EMBL/GenBank/DDBJ whole genome shotgun (WGS) entry which is preliminary data.</text>
</comment>
<reference evidence="2" key="1">
    <citation type="submission" date="2023-03" db="EMBL/GenBank/DDBJ databases">
        <title>Massive genome expansion in bonnet fungi (Mycena s.s.) driven by repeated elements and novel gene families across ecological guilds.</title>
        <authorList>
            <consortium name="Lawrence Berkeley National Laboratory"/>
            <person name="Harder C.B."/>
            <person name="Miyauchi S."/>
            <person name="Viragh M."/>
            <person name="Kuo A."/>
            <person name="Thoen E."/>
            <person name="Andreopoulos B."/>
            <person name="Lu D."/>
            <person name="Skrede I."/>
            <person name="Drula E."/>
            <person name="Henrissat B."/>
            <person name="Morin E."/>
            <person name="Kohler A."/>
            <person name="Barry K."/>
            <person name="LaButti K."/>
            <person name="Morin E."/>
            <person name="Salamov A."/>
            <person name="Lipzen A."/>
            <person name="Mereny Z."/>
            <person name="Hegedus B."/>
            <person name="Baldrian P."/>
            <person name="Stursova M."/>
            <person name="Weitz H."/>
            <person name="Taylor A."/>
            <person name="Grigoriev I.V."/>
            <person name="Nagy L.G."/>
            <person name="Martin F."/>
            <person name="Kauserud H."/>
        </authorList>
    </citation>
    <scope>NUCLEOTIDE SEQUENCE</scope>
    <source>
        <strain evidence="2">CBHHK182m</strain>
    </source>
</reference>
<evidence type="ECO:0000256" key="1">
    <source>
        <dbReference type="SAM" id="Phobius"/>
    </source>
</evidence>
<keyword evidence="1" id="KW-1133">Transmembrane helix</keyword>
<feature type="transmembrane region" description="Helical" evidence="1">
    <location>
        <begin position="115"/>
        <end position="137"/>
    </location>
</feature>